<dbReference type="AlphaFoldDB" id="A4J889"/>
<dbReference type="RefSeq" id="WP_011879087.1">
    <property type="nucleotide sequence ID" value="NC_009253.1"/>
</dbReference>
<sequence>MDAAPYIAQNRTFVPVRYLANALGVPNEKIGFENNMVALNAEKVVAKMFVGQKKIITNDTSKVIDVAPELKAGRTYLPARFVAEALGYQVGFVNGMVVCYTGDMPDVSAIAEYIGKPTTPKNPVETPDQEGVVDVGKVGQPAANFPWAKEEKLRGNGVKVTLANLKSSNVYKLGDSYKVLDMSVTPENIKVKQEVNRPIGLEVLLVDEDNTVRRRMTGSPKEGWCTYSVSDELEVELGNLKPADIKKVKYIVVYGWDFIEVENPLYEGGK</sequence>
<dbReference type="InterPro" id="IPR036582">
    <property type="entry name" value="Mao_N_sf"/>
</dbReference>
<dbReference type="Gene3D" id="3.30.457.10">
    <property type="entry name" value="Copper amine oxidase-like, N-terminal domain"/>
    <property type="match status" value="1"/>
</dbReference>
<dbReference type="SUPFAM" id="SSF55383">
    <property type="entry name" value="Copper amine oxidase, domain N"/>
    <property type="match status" value="1"/>
</dbReference>
<dbReference type="STRING" id="349161.Dred_2788"/>
<reference evidence="2 3" key="1">
    <citation type="submission" date="2007-03" db="EMBL/GenBank/DDBJ databases">
        <title>Complete sequence of Desulfotomaculum reducens MI-1.</title>
        <authorList>
            <consortium name="US DOE Joint Genome Institute"/>
            <person name="Copeland A."/>
            <person name="Lucas S."/>
            <person name="Lapidus A."/>
            <person name="Barry K."/>
            <person name="Detter J.C."/>
            <person name="Glavina del Rio T."/>
            <person name="Hammon N."/>
            <person name="Israni S."/>
            <person name="Dalin E."/>
            <person name="Tice H."/>
            <person name="Pitluck S."/>
            <person name="Sims D."/>
            <person name="Brettin T."/>
            <person name="Bruce D."/>
            <person name="Han C."/>
            <person name="Tapia R."/>
            <person name="Schmutz J."/>
            <person name="Larimer F."/>
            <person name="Land M."/>
            <person name="Hauser L."/>
            <person name="Kyrpides N."/>
            <person name="Kim E."/>
            <person name="Tebo B.M."/>
            <person name="Richardson P."/>
        </authorList>
    </citation>
    <scope>NUCLEOTIDE SEQUENCE [LARGE SCALE GENOMIC DNA]</scope>
    <source>
        <strain evidence="2 3">MI-1</strain>
    </source>
</reference>
<dbReference type="Pfam" id="PF07833">
    <property type="entry name" value="Cu_amine_oxidN1"/>
    <property type="match status" value="1"/>
</dbReference>
<evidence type="ECO:0000259" key="1">
    <source>
        <dbReference type="Pfam" id="PF07833"/>
    </source>
</evidence>
<gene>
    <name evidence="2" type="ordered locus">Dred_2788</name>
</gene>
<dbReference type="Proteomes" id="UP000001556">
    <property type="component" value="Chromosome"/>
</dbReference>
<organism evidence="2 3">
    <name type="scientific">Desulforamulus reducens (strain ATCC BAA-1160 / DSM 100696 / MI-1)</name>
    <name type="common">Desulfotomaculum reducens</name>
    <dbReference type="NCBI Taxonomy" id="349161"/>
    <lineage>
        <taxon>Bacteria</taxon>
        <taxon>Bacillati</taxon>
        <taxon>Bacillota</taxon>
        <taxon>Clostridia</taxon>
        <taxon>Eubacteriales</taxon>
        <taxon>Peptococcaceae</taxon>
        <taxon>Desulforamulus</taxon>
    </lineage>
</organism>
<evidence type="ECO:0000313" key="2">
    <source>
        <dbReference type="EMBL" id="ABO51292.1"/>
    </source>
</evidence>
<dbReference type="EMBL" id="CP000612">
    <property type="protein sequence ID" value="ABO51292.1"/>
    <property type="molecule type" value="Genomic_DNA"/>
</dbReference>
<evidence type="ECO:0000313" key="3">
    <source>
        <dbReference type="Proteomes" id="UP000001556"/>
    </source>
</evidence>
<protein>
    <submittedName>
        <fullName evidence="2">Copper amine oxidase domain protein</fullName>
    </submittedName>
</protein>
<dbReference type="InterPro" id="IPR012854">
    <property type="entry name" value="Cu_amine_oxidase-like_N"/>
</dbReference>
<name>A4J889_DESRM</name>
<dbReference type="eggNOG" id="COG1657">
    <property type="taxonomic scope" value="Bacteria"/>
</dbReference>
<proteinExistence type="predicted"/>
<feature type="domain" description="Copper amine oxidase-like N-terminal" evidence="1">
    <location>
        <begin position="1"/>
        <end position="95"/>
    </location>
</feature>
<keyword evidence="3" id="KW-1185">Reference proteome</keyword>
<dbReference type="OrthoDB" id="9816096at2"/>
<dbReference type="KEGG" id="drm:Dred_2788"/>
<dbReference type="HOGENOM" id="CLU_843932_0_0_9"/>
<accession>A4J889</accession>